<dbReference type="OrthoDB" id="9804590at2"/>
<keyword evidence="1 4" id="KW-0489">Methyltransferase</keyword>
<sequence>MKKNDRVTGTCLNYTFEGLGVVKVDGFPLFVKDMLVGECGEIVVTQVRKNFGYGRLMKLISASPERAEPPCKIFKQCGGCQLQHFSLAELQRFKTQRVKDALERIGGLDCHVEDALMMEDGWYYRNKGQVPVGVDKAGKTVCGFYRINSNDIIDMDVCLIQHELINKTVQCMKRLIGEFGNAEVFRHLLVKVGFSTREIMVVFIVREKRVAELKKMASMLVAEVPEVKSVILNLNQRADNVILGDEEELLYGRPTIVDELDGLCFEISSKSFYQVNPVQTVKLYNQAVAFAELSKDDRVVDLYCGIGTITQFMARQAAHVQGVEVVAAAIEDAKRNAARNGIVNVDFVCADAGEYAARIADSGERVDVVCVDPPRKGCDERTLEAMLTMAPRRIVYVSCDPSTLARDLKYLGERGYGVERVQPVDMFPWTYHVETVVLLSKLITKKHVNIELHADELDLTSSKSK</sequence>
<dbReference type="InterPro" id="IPR030391">
    <property type="entry name" value="MeTrfase_TrmA_CS"/>
</dbReference>
<dbReference type="CDD" id="cd02440">
    <property type="entry name" value="AdoMet_MTases"/>
    <property type="match status" value="1"/>
</dbReference>
<dbReference type="PROSITE" id="PS01231">
    <property type="entry name" value="TRMA_2"/>
    <property type="match status" value="1"/>
</dbReference>
<dbReference type="SUPFAM" id="SSF50249">
    <property type="entry name" value="Nucleic acid-binding proteins"/>
    <property type="match status" value="1"/>
</dbReference>
<dbReference type="FunFam" id="3.40.50.150:FF:000009">
    <property type="entry name" value="23S rRNA (Uracil(1939)-C(5))-methyltransferase RlmD"/>
    <property type="match status" value="1"/>
</dbReference>
<evidence type="ECO:0000256" key="2">
    <source>
        <dbReference type="ARBA" id="ARBA00022679"/>
    </source>
</evidence>
<evidence type="ECO:0000256" key="1">
    <source>
        <dbReference type="ARBA" id="ARBA00022603"/>
    </source>
</evidence>
<dbReference type="Gene3D" id="3.40.50.150">
    <property type="entry name" value="Vaccinia Virus protein VP39"/>
    <property type="match status" value="1"/>
</dbReference>
<name>A0A318KQK0_9FIRM</name>
<evidence type="ECO:0000313" key="7">
    <source>
        <dbReference type="Proteomes" id="UP000247612"/>
    </source>
</evidence>
<feature type="binding site" evidence="4">
    <location>
        <position position="324"/>
    </location>
    <ligand>
        <name>S-adenosyl-L-methionine</name>
        <dbReference type="ChEBI" id="CHEBI:59789"/>
    </ligand>
</feature>
<protein>
    <submittedName>
        <fullName evidence="6">23S rRNA (Uracil1939-C5)-methyltransferase</fullName>
    </submittedName>
</protein>
<keyword evidence="3 4" id="KW-0949">S-adenosyl-L-methionine</keyword>
<evidence type="ECO:0000256" key="3">
    <source>
        <dbReference type="ARBA" id="ARBA00022691"/>
    </source>
</evidence>
<feature type="binding site" evidence="4">
    <location>
        <position position="372"/>
    </location>
    <ligand>
        <name>S-adenosyl-L-methionine</name>
        <dbReference type="ChEBI" id="CHEBI:59789"/>
    </ligand>
</feature>
<dbReference type="PANTHER" id="PTHR11061:SF30">
    <property type="entry name" value="TRNA (URACIL(54)-C(5))-METHYLTRANSFERASE"/>
    <property type="match status" value="1"/>
</dbReference>
<dbReference type="InterPro" id="IPR012340">
    <property type="entry name" value="NA-bd_OB-fold"/>
</dbReference>
<dbReference type="EMBL" id="QJKH01000004">
    <property type="protein sequence ID" value="PXX80101.1"/>
    <property type="molecule type" value="Genomic_DNA"/>
</dbReference>
<keyword evidence="2 4" id="KW-0808">Transferase</keyword>
<dbReference type="SUPFAM" id="SSF53335">
    <property type="entry name" value="S-adenosyl-L-methionine-dependent methyltransferases"/>
    <property type="match status" value="1"/>
</dbReference>
<dbReference type="InterPro" id="IPR029063">
    <property type="entry name" value="SAM-dependent_MTases_sf"/>
</dbReference>
<feature type="active site" evidence="5">
    <location>
        <position position="399"/>
    </location>
</feature>
<feature type="binding site" evidence="4">
    <location>
        <position position="303"/>
    </location>
    <ligand>
        <name>S-adenosyl-L-methionine</name>
        <dbReference type="ChEBI" id="CHEBI:59789"/>
    </ligand>
</feature>
<dbReference type="PANTHER" id="PTHR11061">
    <property type="entry name" value="RNA M5U METHYLTRANSFERASE"/>
    <property type="match status" value="1"/>
</dbReference>
<dbReference type="AlphaFoldDB" id="A0A318KQK0"/>
<dbReference type="InterPro" id="IPR030390">
    <property type="entry name" value="MeTrfase_TrmA_AS"/>
</dbReference>
<dbReference type="NCBIfam" id="TIGR00479">
    <property type="entry name" value="rumA"/>
    <property type="match status" value="1"/>
</dbReference>
<evidence type="ECO:0000256" key="4">
    <source>
        <dbReference type="PROSITE-ProRule" id="PRU01024"/>
    </source>
</evidence>
<dbReference type="FunFam" id="2.40.50.1070:FF:000003">
    <property type="entry name" value="23S rRNA (Uracil-5-)-methyltransferase RumA"/>
    <property type="match status" value="1"/>
</dbReference>
<dbReference type="Gene3D" id="2.40.50.1070">
    <property type="match status" value="1"/>
</dbReference>
<accession>A0A318KQK0</accession>
<dbReference type="GO" id="GO:0070475">
    <property type="term" value="P:rRNA base methylation"/>
    <property type="evidence" value="ECO:0007669"/>
    <property type="project" value="TreeGrafter"/>
</dbReference>
<organism evidence="6 7">
    <name type="scientific">Dielma fastidiosa</name>
    <dbReference type="NCBI Taxonomy" id="1034346"/>
    <lineage>
        <taxon>Bacteria</taxon>
        <taxon>Bacillati</taxon>
        <taxon>Bacillota</taxon>
        <taxon>Erysipelotrichia</taxon>
        <taxon>Erysipelotrichales</taxon>
        <taxon>Erysipelotrichaceae</taxon>
        <taxon>Dielma</taxon>
    </lineage>
</organism>
<proteinExistence type="inferred from homology"/>
<dbReference type="STRING" id="1034346.GCA_000313565_01600"/>
<dbReference type="Pfam" id="PF05958">
    <property type="entry name" value="tRNA_U5-meth_tr"/>
    <property type="match status" value="1"/>
</dbReference>
<dbReference type="GO" id="GO:0070041">
    <property type="term" value="F:rRNA (uridine-C5-)-methyltransferase activity"/>
    <property type="evidence" value="ECO:0007669"/>
    <property type="project" value="TreeGrafter"/>
</dbReference>
<evidence type="ECO:0000256" key="5">
    <source>
        <dbReference type="PROSITE-ProRule" id="PRU10015"/>
    </source>
</evidence>
<evidence type="ECO:0000313" key="6">
    <source>
        <dbReference type="EMBL" id="PXX80101.1"/>
    </source>
</evidence>
<comment type="similarity">
    <text evidence="4">Belongs to the class I-like SAM-binding methyltransferase superfamily. RNA M5U methyltransferase family.</text>
</comment>
<comment type="caution">
    <text evidence="6">The sequence shown here is derived from an EMBL/GenBank/DDBJ whole genome shotgun (WGS) entry which is preliminary data.</text>
</comment>
<dbReference type="PROSITE" id="PS01230">
    <property type="entry name" value="TRMA_1"/>
    <property type="match status" value="1"/>
</dbReference>
<feature type="active site" description="Nucleophile" evidence="4">
    <location>
        <position position="399"/>
    </location>
</feature>
<dbReference type="Gene3D" id="2.40.50.140">
    <property type="entry name" value="Nucleic acid-binding proteins"/>
    <property type="match status" value="1"/>
</dbReference>
<dbReference type="PROSITE" id="PS51687">
    <property type="entry name" value="SAM_MT_RNA_M5U"/>
    <property type="match status" value="1"/>
</dbReference>
<dbReference type="InterPro" id="IPR010280">
    <property type="entry name" value="U5_MeTrfase_fam"/>
</dbReference>
<keyword evidence="7" id="KW-1185">Reference proteome</keyword>
<feature type="binding site" evidence="4">
    <location>
        <position position="274"/>
    </location>
    <ligand>
        <name>S-adenosyl-L-methionine</name>
        <dbReference type="ChEBI" id="CHEBI:59789"/>
    </ligand>
</feature>
<dbReference type="Proteomes" id="UP000247612">
    <property type="component" value="Unassembled WGS sequence"/>
</dbReference>
<gene>
    <name evidence="6" type="ORF">DES51_104106</name>
</gene>
<reference evidence="6 7" key="1">
    <citation type="submission" date="2018-05" db="EMBL/GenBank/DDBJ databases">
        <title>Genomic Encyclopedia of Type Strains, Phase IV (KMG-IV): sequencing the most valuable type-strain genomes for metagenomic binning, comparative biology and taxonomic classification.</title>
        <authorList>
            <person name="Goeker M."/>
        </authorList>
    </citation>
    <scope>NUCLEOTIDE SEQUENCE [LARGE SCALE GENOMIC DNA]</scope>
    <source>
        <strain evidence="6 7">JC118</strain>
    </source>
</reference>